<dbReference type="Gene3D" id="1.10.3730.20">
    <property type="match status" value="1"/>
</dbReference>
<organism evidence="1 2">
    <name type="scientific">Rhodobacter capsulatus</name>
    <name type="common">Rhodopseudomonas capsulata</name>
    <dbReference type="NCBI Taxonomy" id="1061"/>
    <lineage>
        <taxon>Bacteria</taxon>
        <taxon>Pseudomonadati</taxon>
        <taxon>Pseudomonadota</taxon>
        <taxon>Alphaproteobacteria</taxon>
        <taxon>Rhodobacterales</taxon>
        <taxon>Rhodobacter group</taxon>
        <taxon>Rhodobacter</taxon>
    </lineage>
</organism>
<name>A0A0Q0WE80_RHOCA</name>
<dbReference type="RefSeq" id="WP_055211477.1">
    <property type="nucleotide sequence ID" value="NZ_CP061202.1"/>
</dbReference>
<sequence length="108" mass="11426">MRSYLILAAIVVLTIVGDYALKSASLRAVPHASVWFFTGAALYALTALGWMWLMQGQSLAQIAVLYSSATILLLTGVGVVFFGETLSTRQIAGIGAALFSVVLMQAEA</sequence>
<evidence type="ECO:0000313" key="1">
    <source>
        <dbReference type="EMBL" id="SDF07526.1"/>
    </source>
</evidence>
<evidence type="ECO:0000313" key="2">
    <source>
        <dbReference type="Proteomes" id="UP000183812"/>
    </source>
</evidence>
<dbReference type="Proteomes" id="UP000183812">
    <property type="component" value="Unassembled WGS sequence"/>
</dbReference>
<proteinExistence type="predicted"/>
<protein>
    <recommendedName>
        <fullName evidence="3">Transporter</fullName>
    </recommendedName>
</protein>
<dbReference type="InterPro" id="IPR037185">
    <property type="entry name" value="EmrE-like"/>
</dbReference>
<reference evidence="1 2" key="1">
    <citation type="submission" date="2016-10" db="EMBL/GenBank/DDBJ databases">
        <authorList>
            <person name="de Groot N.N."/>
        </authorList>
    </citation>
    <scope>NUCLEOTIDE SEQUENCE [LARGE SCALE GENOMIC DNA]</scope>
    <source>
        <strain evidence="2">DSM 938 / 37b4</strain>
    </source>
</reference>
<accession>A0A0Q0WE80</accession>
<dbReference type="AlphaFoldDB" id="A0A0Q0WE80"/>
<dbReference type="EMBL" id="FNAY01000006">
    <property type="protein sequence ID" value="SDF07526.1"/>
    <property type="molecule type" value="Genomic_DNA"/>
</dbReference>
<dbReference type="OrthoDB" id="7777654at2"/>
<dbReference type="SUPFAM" id="SSF103481">
    <property type="entry name" value="Multidrug resistance efflux transporter EmrE"/>
    <property type="match status" value="1"/>
</dbReference>
<gene>
    <name evidence="1" type="ORF">SAMN04244550_01653</name>
</gene>
<evidence type="ECO:0008006" key="3">
    <source>
        <dbReference type="Google" id="ProtNLM"/>
    </source>
</evidence>